<comment type="cofactor">
    <cofactor evidence="1">
        <name>FAD</name>
        <dbReference type="ChEBI" id="CHEBI:57692"/>
    </cofactor>
</comment>
<keyword evidence="8" id="KW-0472">Membrane</keyword>
<dbReference type="GO" id="GO:0071949">
    <property type="term" value="F:FAD binding"/>
    <property type="evidence" value="ECO:0007669"/>
    <property type="project" value="InterPro"/>
</dbReference>
<dbReference type="Proteomes" id="UP000825729">
    <property type="component" value="Unassembled WGS sequence"/>
</dbReference>
<dbReference type="InterPro" id="IPR016166">
    <property type="entry name" value="FAD-bd_PCMH"/>
</dbReference>
<dbReference type="PANTHER" id="PTHR32448">
    <property type="entry name" value="OS08G0158400 PROTEIN"/>
    <property type="match status" value="1"/>
</dbReference>
<evidence type="ECO:0000256" key="6">
    <source>
        <dbReference type="ARBA" id="ARBA00023002"/>
    </source>
</evidence>
<evidence type="ECO:0000313" key="11">
    <source>
        <dbReference type="Proteomes" id="UP000825729"/>
    </source>
</evidence>
<sequence>MERSFHHYFQYYSRLNNEYLLISISHLVFFFFFFFFSSFSFSFLLSSADQIPEFVSCLASNDVKNVTLFPSINQDSSASWAYYHLLNFSIQNPRFAAPTFAKPVSIVLPRTLDELSSTILCVRKQRPSWAIRIRSGGHSYEGLSYTADDNTPAFVILDLMNLNRVSVHVPSRTAWVEAGATLGEVYHAIARSGSGNSSLGFPAEMRCGNNIRVNGKQIDAVNEGRAWGEKYFLGNYDRLVRVKTLIDPNNAFCNPQSIPPLPWDEHSIE</sequence>
<dbReference type="EMBL" id="JAINDJ010000003">
    <property type="protein sequence ID" value="KAG9455405.1"/>
    <property type="molecule type" value="Genomic_DNA"/>
</dbReference>
<keyword evidence="7" id="KW-0325">Glycoprotein</keyword>
<keyword evidence="8" id="KW-0812">Transmembrane</keyword>
<dbReference type="InterPro" id="IPR006093">
    <property type="entry name" value="Oxy_OxRdtase_FAD_BS"/>
</dbReference>
<feature type="transmembrane region" description="Helical" evidence="8">
    <location>
        <begin position="20"/>
        <end position="45"/>
    </location>
</feature>
<dbReference type="InterPro" id="IPR012951">
    <property type="entry name" value="BBE"/>
</dbReference>
<evidence type="ECO:0000256" key="8">
    <source>
        <dbReference type="SAM" id="Phobius"/>
    </source>
</evidence>
<protein>
    <recommendedName>
        <fullName evidence="9">FAD-binding PCMH-type domain-containing protein</fullName>
    </recommendedName>
</protein>
<dbReference type="SUPFAM" id="SSF56176">
    <property type="entry name" value="FAD-binding/transporter-associated domain-like"/>
    <property type="match status" value="1"/>
</dbReference>
<evidence type="ECO:0000256" key="5">
    <source>
        <dbReference type="ARBA" id="ARBA00022827"/>
    </source>
</evidence>
<evidence type="ECO:0000256" key="1">
    <source>
        <dbReference type="ARBA" id="ARBA00001974"/>
    </source>
</evidence>
<comment type="similarity">
    <text evidence="2">Belongs to the oxygen-dependent FAD-linked oxidoreductase family.</text>
</comment>
<dbReference type="InterPro" id="IPR016167">
    <property type="entry name" value="FAD-bd_PCMH_sub1"/>
</dbReference>
<name>A0AAV7F2M9_ARIFI</name>
<evidence type="ECO:0000259" key="9">
    <source>
        <dbReference type="PROSITE" id="PS51387"/>
    </source>
</evidence>
<organism evidence="10 11">
    <name type="scientific">Aristolochia fimbriata</name>
    <name type="common">White veined hardy Dutchman's pipe vine</name>
    <dbReference type="NCBI Taxonomy" id="158543"/>
    <lineage>
        <taxon>Eukaryota</taxon>
        <taxon>Viridiplantae</taxon>
        <taxon>Streptophyta</taxon>
        <taxon>Embryophyta</taxon>
        <taxon>Tracheophyta</taxon>
        <taxon>Spermatophyta</taxon>
        <taxon>Magnoliopsida</taxon>
        <taxon>Magnoliidae</taxon>
        <taxon>Piperales</taxon>
        <taxon>Aristolochiaceae</taxon>
        <taxon>Aristolochia</taxon>
    </lineage>
</organism>
<proteinExistence type="inferred from homology"/>
<accession>A0AAV7F2M9</accession>
<dbReference type="InterPro" id="IPR006094">
    <property type="entry name" value="Oxid_FAD_bind_N"/>
</dbReference>
<dbReference type="PROSITE" id="PS00862">
    <property type="entry name" value="OX2_COVAL_FAD"/>
    <property type="match status" value="1"/>
</dbReference>
<evidence type="ECO:0000256" key="4">
    <source>
        <dbReference type="ARBA" id="ARBA00022729"/>
    </source>
</evidence>
<dbReference type="Pfam" id="PF08031">
    <property type="entry name" value="BBE"/>
    <property type="match status" value="1"/>
</dbReference>
<gene>
    <name evidence="10" type="ORF">H6P81_008309</name>
</gene>
<dbReference type="InterPro" id="IPR036318">
    <property type="entry name" value="FAD-bd_PCMH-like_sf"/>
</dbReference>
<keyword evidence="8" id="KW-1133">Transmembrane helix</keyword>
<dbReference type="PROSITE" id="PS51387">
    <property type="entry name" value="FAD_PCMH"/>
    <property type="match status" value="1"/>
</dbReference>
<evidence type="ECO:0000256" key="3">
    <source>
        <dbReference type="ARBA" id="ARBA00022630"/>
    </source>
</evidence>
<keyword evidence="11" id="KW-1185">Reference proteome</keyword>
<evidence type="ECO:0000256" key="7">
    <source>
        <dbReference type="ARBA" id="ARBA00023180"/>
    </source>
</evidence>
<dbReference type="Gene3D" id="3.30.465.10">
    <property type="match status" value="1"/>
</dbReference>
<dbReference type="GO" id="GO:0016491">
    <property type="term" value="F:oxidoreductase activity"/>
    <property type="evidence" value="ECO:0007669"/>
    <property type="project" value="UniProtKB-KW"/>
</dbReference>
<keyword evidence="5" id="KW-0274">FAD</keyword>
<dbReference type="InterPro" id="IPR016169">
    <property type="entry name" value="FAD-bd_PCMH_sub2"/>
</dbReference>
<keyword evidence="3" id="KW-0285">Flavoprotein</keyword>
<keyword evidence="6" id="KW-0560">Oxidoreductase</keyword>
<dbReference type="AlphaFoldDB" id="A0AAV7F2M9"/>
<evidence type="ECO:0000313" key="10">
    <source>
        <dbReference type="EMBL" id="KAG9455405.1"/>
    </source>
</evidence>
<dbReference type="Gene3D" id="3.30.43.10">
    <property type="entry name" value="Uridine Diphospho-n-acetylenolpyruvylglucosamine Reductase, domain 2"/>
    <property type="match status" value="1"/>
</dbReference>
<reference evidence="10 11" key="1">
    <citation type="submission" date="2021-07" db="EMBL/GenBank/DDBJ databases">
        <title>The Aristolochia fimbriata genome: insights into angiosperm evolution, floral development and chemical biosynthesis.</title>
        <authorList>
            <person name="Jiao Y."/>
        </authorList>
    </citation>
    <scope>NUCLEOTIDE SEQUENCE [LARGE SCALE GENOMIC DNA]</scope>
    <source>
        <strain evidence="10">IBCAS-2021</strain>
        <tissue evidence="10">Leaf</tissue>
    </source>
</reference>
<dbReference type="Pfam" id="PF01565">
    <property type="entry name" value="FAD_binding_4"/>
    <property type="match status" value="1"/>
</dbReference>
<feature type="domain" description="FAD-binding PCMH-type" evidence="9">
    <location>
        <begin position="99"/>
        <end position="269"/>
    </location>
</feature>
<comment type="caution">
    <text evidence="10">The sequence shown here is derived from an EMBL/GenBank/DDBJ whole genome shotgun (WGS) entry which is preliminary data.</text>
</comment>
<evidence type="ECO:0000256" key="2">
    <source>
        <dbReference type="ARBA" id="ARBA00005466"/>
    </source>
</evidence>
<keyword evidence="4" id="KW-0732">Signal</keyword>